<dbReference type="PANTHER" id="PTHR28584">
    <property type="entry name" value="FAMILY WITH SEQUENCE SIMILARITY 228 MEMBER A"/>
    <property type="match status" value="1"/>
</dbReference>
<name>A0A7L0WFU2_ALELA</name>
<accession>A0A7L0WFU2</accession>
<evidence type="ECO:0000313" key="2">
    <source>
        <dbReference type="EMBL" id="NXL90443.1"/>
    </source>
</evidence>
<dbReference type="InterPro" id="IPR040046">
    <property type="entry name" value="FAM228"/>
</dbReference>
<sequence>QRSPTAPARSSAANTFDCSRVFGKKNITKYWLAQKNFCPAKAAPDEGRDIISSAQSILDRENYFVREVDRYLRHNDFLNLRKKEILYKKWLEGVSEPLLWKMEDKMDSQSSAEIQKRKEEQLSLYLNYCKKKGFVALETYDPAEYNPLFLRTCTDCWKVSVPALQDPLLKAIQKKCIEAGVIKRCETGRQCSTRELKELFEAELPLLPLGRQHMDATEWLKVPHAYIASEVRQRR</sequence>
<feature type="non-terminal residue" evidence="2">
    <location>
        <position position="235"/>
    </location>
</feature>
<evidence type="ECO:0000256" key="1">
    <source>
        <dbReference type="ARBA" id="ARBA00007753"/>
    </source>
</evidence>
<organism evidence="2 3">
    <name type="scientific">Alectura lathami</name>
    <name type="common">Australian brush turkey</name>
    <dbReference type="NCBI Taxonomy" id="81907"/>
    <lineage>
        <taxon>Eukaryota</taxon>
        <taxon>Metazoa</taxon>
        <taxon>Chordata</taxon>
        <taxon>Craniata</taxon>
        <taxon>Vertebrata</taxon>
        <taxon>Euteleostomi</taxon>
        <taxon>Archelosauria</taxon>
        <taxon>Archosauria</taxon>
        <taxon>Dinosauria</taxon>
        <taxon>Saurischia</taxon>
        <taxon>Theropoda</taxon>
        <taxon>Coelurosauria</taxon>
        <taxon>Aves</taxon>
        <taxon>Neognathae</taxon>
        <taxon>Galloanserae</taxon>
        <taxon>Galliformes</taxon>
        <taxon>Megapodiidae</taxon>
        <taxon>Alectura</taxon>
    </lineage>
</organism>
<protein>
    <submittedName>
        <fullName evidence="2">F228B protein</fullName>
    </submittedName>
</protein>
<comment type="caution">
    <text evidence="2">The sequence shown here is derived from an EMBL/GenBank/DDBJ whole genome shotgun (WGS) entry which is preliminary data.</text>
</comment>
<dbReference type="AlphaFoldDB" id="A0A7L0WFU2"/>
<dbReference type="OrthoDB" id="9905773at2759"/>
<keyword evidence="3" id="KW-1185">Reference proteome</keyword>
<dbReference type="PANTHER" id="PTHR28584:SF1">
    <property type="entry name" value="PROTEIN FAM228B"/>
    <property type="match status" value="1"/>
</dbReference>
<evidence type="ECO:0000313" key="3">
    <source>
        <dbReference type="Proteomes" id="UP000562322"/>
    </source>
</evidence>
<proteinExistence type="inferred from homology"/>
<gene>
    <name evidence="2" type="primary">Fam228b</name>
    <name evidence="2" type="ORF">ALELAT_R08790</name>
</gene>
<reference evidence="2 3" key="1">
    <citation type="submission" date="2019-09" db="EMBL/GenBank/DDBJ databases">
        <title>Bird 10,000 Genomes (B10K) Project - Family phase.</title>
        <authorList>
            <person name="Zhang G."/>
        </authorList>
    </citation>
    <scope>NUCLEOTIDE SEQUENCE [LARGE SCALE GENOMIC DNA]</scope>
    <source>
        <strain evidence="2">B10K-DU-001-39</strain>
        <tissue evidence="2">Muscle</tissue>
    </source>
</reference>
<dbReference type="Proteomes" id="UP000562322">
    <property type="component" value="Unassembled WGS sequence"/>
</dbReference>
<dbReference type="EMBL" id="VXAV01007058">
    <property type="protein sequence ID" value="NXL90443.1"/>
    <property type="molecule type" value="Genomic_DNA"/>
</dbReference>
<feature type="non-terminal residue" evidence="2">
    <location>
        <position position="1"/>
    </location>
</feature>
<comment type="similarity">
    <text evidence="1">Belongs to the FAM228 family.</text>
</comment>